<dbReference type="GO" id="GO:0046961">
    <property type="term" value="F:proton-transporting ATPase activity, rotational mechanism"/>
    <property type="evidence" value="ECO:0007669"/>
    <property type="project" value="InterPro"/>
</dbReference>
<dbReference type="Proteomes" id="UP000295221">
    <property type="component" value="Unassembled WGS sequence"/>
</dbReference>
<dbReference type="GO" id="GO:0007035">
    <property type="term" value="P:vacuolar acidification"/>
    <property type="evidence" value="ECO:0007669"/>
    <property type="project" value="TreeGrafter"/>
</dbReference>
<evidence type="ECO:0000256" key="3">
    <source>
        <dbReference type="ARBA" id="ARBA00022448"/>
    </source>
</evidence>
<keyword evidence="8" id="KW-0175">Coiled coil</keyword>
<keyword evidence="11" id="KW-1185">Reference proteome</keyword>
<name>A0A4R2GLA5_9BACT</name>
<dbReference type="InterPro" id="IPR002490">
    <property type="entry name" value="V-ATPase_116kDa_su"/>
</dbReference>
<gene>
    <name evidence="10" type="ORF">EV194_102171</name>
</gene>
<proteinExistence type="inferred from homology"/>
<feature type="transmembrane region" description="Helical" evidence="9">
    <location>
        <begin position="326"/>
        <end position="350"/>
    </location>
</feature>
<evidence type="ECO:0000256" key="7">
    <source>
        <dbReference type="ARBA" id="ARBA00023136"/>
    </source>
</evidence>
<keyword evidence="5 9" id="KW-1133">Transmembrane helix</keyword>
<dbReference type="PANTHER" id="PTHR11629">
    <property type="entry name" value="VACUOLAR PROTON ATPASES"/>
    <property type="match status" value="1"/>
</dbReference>
<feature type="transmembrane region" description="Helical" evidence="9">
    <location>
        <begin position="498"/>
        <end position="517"/>
    </location>
</feature>
<keyword evidence="4 9" id="KW-0812">Transmembrane</keyword>
<evidence type="ECO:0000313" key="10">
    <source>
        <dbReference type="EMBL" id="TCO09745.1"/>
    </source>
</evidence>
<dbReference type="GO" id="GO:0033179">
    <property type="term" value="C:proton-transporting V-type ATPase, V0 domain"/>
    <property type="evidence" value="ECO:0007669"/>
    <property type="project" value="InterPro"/>
</dbReference>
<dbReference type="AlphaFoldDB" id="A0A4R2GLA5"/>
<comment type="caution">
    <text evidence="10">The sequence shown here is derived from an EMBL/GenBank/DDBJ whole genome shotgun (WGS) entry which is preliminary data.</text>
</comment>
<keyword evidence="3" id="KW-0813">Transport</keyword>
<evidence type="ECO:0000256" key="2">
    <source>
        <dbReference type="ARBA" id="ARBA00009904"/>
    </source>
</evidence>
<evidence type="ECO:0000256" key="6">
    <source>
        <dbReference type="ARBA" id="ARBA00023065"/>
    </source>
</evidence>
<feature type="transmembrane region" description="Helical" evidence="9">
    <location>
        <begin position="441"/>
        <end position="462"/>
    </location>
</feature>
<keyword evidence="6" id="KW-0406">Ion transport</keyword>
<feature type="transmembrane region" description="Helical" evidence="9">
    <location>
        <begin position="557"/>
        <end position="580"/>
    </location>
</feature>
<evidence type="ECO:0000256" key="9">
    <source>
        <dbReference type="SAM" id="Phobius"/>
    </source>
</evidence>
<dbReference type="GO" id="GO:0016471">
    <property type="term" value="C:vacuolar proton-transporting V-type ATPase complex"/>
    <property type="evidence" value="ECO:0007669"/>
    <property type="project" value="TreeGrafter"/>
</dbReference>
<organism evidence="10 11">
    <name type="scientific">Natronoflexus pectinivorans</name>
    <dbReference type="NCBI Taxonomy" id="682526"/>
    <lineage>
        <taxon>Bacteria</taxon>
        <taxon>Pseudomonadati</taxon>
        <taxon>Bacteroidota</taxon>
        <taxon>Bacteroidia</taxon>
        <taxon>Marinilabiliales</taxon>
        <taxon>Marinilabiliaceae</taxon>
        <taxon>Natronoflexus</taxon>
    </lineage>
</organism>
<feature type="transmembrane region" description="Helical" evidence="9">
    <location>
        <begin position="474"/>
        <end position="491"/>
    </location>
</feature>
<evidence type="ECO:0000256" key="1">
    <source>
        <dbReference type="ARBA" id="ARBA00004141"/>
    </source>
</evidence>
<feature type="transmembrane region" description="Helical" evidence="9">
    <location>
        <begin position="523"/>
        <end position="545"/>
    </location>
</feature>
<feature type="transmembrane region" description="Helical" evidence="9">
    <location>
        <begin position="370"/>
        <end position="390"/>
    </location>
</feature>
<evidence type="ECO:0000313" key="11">
    <source>
        <dbReference type="Proteomes" id="UP000295221"/>
    </source>
</evidence>
<comment type="similarity">
    <text evidence="2">Belongs to the V-ATPase 116 kDa subunit family.</text>
</comment>
<reference evidence="10 11" key="1">
    <citation type="submission" date="2019-03" db="EMBL/GenBank/DDBJ databases">
        <title>Genomic Encyclopedia of Type Strains, Phase IV (KMG-IV): sequencing the most valuable type-strain genomes for metagenomic binning, comparative biology and taxonomic classification.</title>
        <authorList>
            <person name="Goeker M."/>
        </authorList>
    </citation>
    <scope>NUCLEOTIDE SEQUENCE [LARGE SCALE GENOMIC DNA]</scope>
    <source>
        <strain evidence="10 11">DSM 24179</strain>
    </source>
</reference>
<keyword evidence="7 9" id="KW-0472">Membrane</keyword>
<evidence type="ECO:0000256" key="8">
    <source>
        <dbReference type="SAM" id="Coils"/>
    </source>
</evidence>
<feature type="transmembrane region" description="Helical" evidence="9">
    <location>
        <begin position="410"/>
        <end position="429"/>
    </location>
</feature>
<dbReference type="EMBL" id="SLWK01000002">
    <property type="protein sequence ID" value="TCO09745.1"/>
    <property type="molecule type" value="Genomic_DNA"/>
</dbReference>
<dbReference type="PANTHER" id="PTHR11629:SF63">
    <property type="entry name" value="V-TYPE PROTON ATPASE SUBUNIT A"/>
    <property type="match status" value="1"/>
</dbReference>
<sequence>MIVPMLKYSFLVYHADYKSFLKDLKRLGVLHIETKRKEPTSEMQELFRSHTDLTRTIGQMRDRVKDKQVEGDKPALKSGEEVLNRIREVEGTLEQLNQQVGHLDKEAQQLLPWGDFSIDRVKELENSGVYFRFLVCRTKQYDPAWEDEFFIQVISDQGDYRYFLMIDKSVNRTEDAIELPGAEELQLPDKSLGTIRKEQEEIKKEIAVVNSELDLIAAHCMDELLEHANVVKGDLDESNAWHQTEKEVEDQVMLIEGWVPKPKVEELNSYLDKQNILYIAKNSRDDEKVPVLLKNNRFARLFEPIGNMYELPNSKELDLVPFFAPFYMLFFGFALGDAGYGLLIIAIAFWLKYAKVKDEKFRRILTLAQWLGLSTVVFGVFTGTFLGINLMETEVAWLEKFKQYMIDPSYMFYLALSLGVIQILFAMVLKIINISIARSFRYAYSTVGWLILLIGSGVTYLLKITGAFDETVASYSQNGVLIGSGALILLFNNPKRNILMNFLAGLWDVYGMLTGLVGDILSYIRLFALGISSAILGFVFNQLAFSLKPDNIILGPLVMVLVLVIGHSMTIFMAGLGAFVHPIRLTFVEFYKNAGFTGGGKAYAPFAENSVE</sequence>
<dbReference type="OrthoDB" id="9803814at2"/>
<feature type="coiled-coil region" evidence="8">
    <location>
        <begin position="79"/>
        <end position="106"/>
    </location>
</feature>
<dbReference type="GO" id="GO:0051117">
    <property type="term" value="F:ATPase binding"/>
    <property type="evidence" value="ECO:0007669"/>
    <property type="project" value="TreeGrafter"/>
</dbReference>
<dbReference type="Pfam" id="PF01496">
    <property type="entry name" value="V_ATPase_I"/>
    <property type="match status" value="1"/>
</dbReference>
<evidence type="ECO:0000256" key="4">
    <source>
        <dbReference type="ARBA" id="ARBA00022692"/>
    </source>
</evidence>
<accession>A0A4R2GLA5</accession>
<evidence type="ECO:0000256" key="5">
    <source>
        <dbReference type="ARBA" id="ARBA00022989"/>
    </source>
</evidence>
<comment type="subcellular location">
    <subcellularLocation>
        <location evidence="1">Membrane</location>
        <topology evidence="1">Multi-pass membrane protein</topology>
    </subcellularLocation>
</comment>
<protein>
    <submittedName>
        <fullName evidence="10">V/A-type H+-transporting ATPase subunit I</fullName>
    </submittedName>
</protein>